<evidence type="ECO:0000313" key="9">
    <source>
        <dbReference type="EMBL" id="HIZ90597.1"/>
    </source>
</evidence>
<comment type="caution">
    <text evidence="9">The sequence shown here is derived from an EMBL/GenBank/DDBJ whole genome shotgun (WGS) entry which is preliminary data.</text>
</comment>
<comment type="function">
    <text evidence="4">Formation of pseudouridine at positions 38, 39 and 40 in the anticodon stem and loop of transfer RNAs.</text>
</comment>
<dbReference type="Pfam" id="PF01416">
    <property type="entry name" value="PseudoU_synth_1"/>
    <property type="match status" value="2"/>
</dbReference>
<keyword evidence="3 4" id="KW-0413">Isomerase</keyword>
<dbReference type="EC" id="5.4.99.12" evidence="4"/>
<feature type="domain" description="Pseudouridine synthase I TruA alpha/beta" evidence="8">
    <location>
        <begin position="149"/>
        <end position="244"/>
    </location>
</feature>
<feature type="binding site" evidence="4 6">
    <location>
        <position position="110"/>
    </location>
    <ligand>
        <name>substrate</name>
    </ligand>
</feature>
<keyword evidence="2 4" id="KW-0819">tRNA processing</keyword>
<dbReference type="CDD" id="cd02570">
    <property type="entry name" value="PseudoU_synth_EcTruA"/>
    <property type="match status" value="1"/>
</dbReference>
<dbReference type="SUPFAM" id="SSF55120">
    <property type="entry name" value="Pseudouridine synthase"/>
    <property type="match status" value="1"/>
</dbReference>
<dbReference type="GO" id="GO:0003723">
    <property type="term" value="F:RNA binding"/>
    <property type="evidence" value="ECO:0007669"/>
    <property type="project" value="InterPro"/>
</dbReference>
<accession>A0A9D2GV74</accession>
<dbReference type="NCBIfam" id="TIGR00071">
    <property type="entry name" value="hisT_truA"/>
    <property type="match status" value="1"/>
</dbReference>
<evidence type="ECO:0000259" key="8">
    <source>
        <dbReference type="Pfam" id="PF01416"/>
    </source>
</evidence>
<dbReference type="FunFam" id="3.30.70.580:FF:000001">
    <property type="entry name" value="tRNA pseudouridine synthase A"/>
    <property type="match status" value="1"/>
</dbReference>
<dbReference type="InterPro" id="IPR020094">
    <property type="entry name" value="TruA/RsuA/RluB/E/F_N"/>
</dbReference>
<dbReference type="InterPro" id="IPR020097">
    <property type="entry name" value="PsdUridine_synth_TruA_a/b_dom"/>
</dbReference>
<dbReference type="Gene3D" id="3.30.70.580">
    <property type="entry name" value="Pseudouridine synthase I, catalytic domain, N-terminal subdomain"/>
    <property type="match status" value="1"/>
</dbReference>
<feature type="domain" description="Pseudouridine synthase I TruA alpha/beta" evidence="8">
    <location>
        <begin position="9"/>
        <end position="104"/>
    </location>
</feature>
<evidence type="ECO:0000256" key="3">
    <source>
        <dbReference type="ARBA" id="ARBA00023235"/>
    </source>
</evidence>
<feature type="active site" description="Nucleophile" evidence="4 5">
    <location>
        <position position="52"/>
    </location>
</feature>
<dbReference type="Proteomes" id="UP000824108">
    <property type="component" value="Unassembled WGS sequence"/>
</dbReference>
<evidence type="ECO:0000256" key="1">
    <source>
        <dbReference type="ARBA" id="ARBA00009375"/>
    </source>
</evidence>
<sequence>MQRYFIDLAYDGTAYHGWQVQPNGVSVQECLEKALSTLLRREVGVVGAGRTDAGVHASLMVAHFDADGPLDEAFMADKLNRLLPPDISVYRLRAVKPEAHARFDATSRMYKYYVTTAKYPFDRQYRCRLFQRPDFDRMNEAARTLFDYTDFTSFSKLHTDVKTNNCRIMEAAWMQVDDVTWVFTIRADRFLRNMVRAVVGTLLEVGRGKMDVDGFRRVIEQKDRCRAGTSVPGNALFLVDVTYPEELFNI</sequence>
<comment type="catalytic activity">
    <reaction evidence="4 7">
        <text>uridine(38/39/40) in tRNA = pseudouridine(38/39/40) in tRNA</text>
        <dbReference type="Rhea" id="RHEA:22376"/>
        <dbReference type="Rhea" id="RHEA-COMP:10085"/>
        <dbReference type="Rhea" id="RHEA-COMP:10087"/>
        <dbReference type="ChEBI" id="CHEBI:65314"/>
        <dbReference type="ChEBI" id="CHEBI:65315"/>
        <dbReference type="EC" id="5.4.99.12"/>
    </reaction>
</comment>
<name>A0A9D2GV74_9BACE</name>
<organism evidence="9 10">
    <name type="scientific">Candidatus Bacteroides merdavium</name>
    <dbReference type="NCBI Taxonomy" id="2838472"/>
    <lineage>
        <taxon>Bacteria</taxon>
        <taxon>Pseudomonadati</taxon>
        <taxon>Bacteroidota</taxon>
        <taxon>Bacteroidia</taxon>
        <taxon>Bacteroidales</taxon>
        <taxon>Bacteroidaceae</taxon>
        <taxon>Bacteroides</taxon>
    </lineage>
</organism>
<evidence type="ECO:0000256" key="2">
    <source>
        <dbReference type="ARBA" id="ARBA00022694"/>
    </source>
</evidence>
<dbReference type="InterPro" id="IPR020095">
    <property type="entry name" value="PsdUridine_synth_TruA_C"/>
</dbReference>
<comment type="similarity">
    <text evidence="1 4 7">Belongs to the tRNA pseudouridine synthase TruA family.</text>
</comment>
<evidence type="ECO:0000256" key="7">
    <source>
        <dbReference type="RuleBase" id="RU003792"/>
    </source>
</evidence>
<dbReference type="InterPro" id="IPR001406">
    <property type="entry name" value="PsdUridine_synth_TruA"/>
</dbReference>
<dbReference type="PIRSF" id="PIRSF001430">
    <property type="entry name" value="tRNA_psdUrid_synth"/>
    <property type="match status" value="1"/>
</dbReference>
<comment type="subunit">
    <text evidence="4">Homodimer.</text>
</comment>
<dbReference type="InterPro" id="IPR020103">
    <property type="entry name" value="PsdUridine_synth_cat_dom_sf"/>
</dbReference>
<reference evidence="9" key="1">
    <citation type="journal article" date="2021" name="PeerJ">
        <title>Extensive microbial diversity within the chicken gut microbiome revealed by metagenomics and culture.</title>
        <authorList>
            <person name="Gilroy R."/>
            <person name="Ravi A."/>
            <person name="Getino M."/>
            <person name="Pursley I."/>
            <person name="Horton D.L."/>
            <person name="Alikhan N.F."/>
            <person name="Baker D."/>
            <person name="Gharbi K."/>
            <person name="Hall N."/>
            <person name="Watson M."/>
            <person name="Adriaenssens E.M."/>
            <person name="Foster-Nyarko E."/>
            <person name="Jarju S."/>
            <person name="Secka A."/>
            <person name="Antonio M."/>
            <person name="Oren A."/>
            <person name="Chaudhuri R.R."/>
            <person name="La Ragione R."/>
            <person name="Hildebrand F."/>
            <person name="Pallen M.J."/>
        </authorList>
    </citation>
    <scope>NUCLEOTIDE SEQUENCE</scope>
    <source>
        <strain evidence="9">CHK118-2852</strain>
    </source>
</reference>
<evidence type="ECO:0000256" key="6">
    <source>
        <dbReference type="PIRSR" id="PIRSR001430-2"/>
    </source>
</evidence>
<dbReference type="GO" id="GO:0160147">
    <property type="term" value="F:tRNA pseudouridine(38-40) synthase activity"/>
    <property type="evidence" value="ECO:0007669"/>
    <property type="project" value="UniProtKB-EC"/>
</dbReference>
<evidence type="ECO:0000256" key="4">
    <source>
        <dbReference type="HAMAP-Rule" id="MF_00171"/>
    </source>
</evidence>
<protein>
    <recommendedName>
        <fullName evidence="4">tRNA pseudouridine synthase A</fullName>
        <ecNumber evidence="4">5.4.99.12</ecNumber>
    </recommendedName>
    <alternativeName>
        <fullName evidence="4">tRNA pseudouridine(38-40) synthase</fullName>
    </alternativeName>
    <alternativeName>
        <fullName evidence="4">tRNA pseudouridylate synthase I</fullName>
    </alternativeName>
    <alternativeName>
        <fullName evidence="4">tRNA-uridine isomerase I</fullName>
    </alternativeName>
</protein>
<dbReference type="Gene3D" id="3.30.70.660">
    <property type="entry name" value="Pseudouridine synthase I, catalytic domain, C-terminal subdomain"/>
    <property type="match status" value="1"/>
</dbReference>
<dbReference type="AlphaFoldDB" id="A0A9D2GV74"/>
<dbReference type="PANTHER" id="PTHR11142">
    <property type="entry name" value="PSEUDOURIDYLATE SYNTHASE"/>
    <property type="match status" value="1"/>
</dbReference>
<dbReference type="PANTHER" id="PTHR11142:SF0">
    <property type="entry name" value="TRNA PSEUDOURIDINE SYNTHASE-LIKE 1"/>
    <property type="match status" value="1"/>
</dbReference>
<dbReference type="EMBL" id="DXAV01000008">
    <property type="protein sequence ID" value="HIZ90597.1"/>
    <property type="molecule type" value="Genomic_DNA"/>
</dbReference>
<proteinExistence type="inferred from homology"/>
<dbReference type="GO" id="GO:0031119">
    <property type="term" value="P:tRNA pseudouridine synthesis"/>
    <property type="evidence" value="ECO:0007669"/>
    <property type="project" value="UniProtKB-UniRule"/>
</dbReference>
<gene>
    <name evidence="4 9" type="primary">truA</name>
    <name evidence="9" type="ORF">H9807_00520</name>
</gene>
<evidence type="ECO:0000313" key="10">
    <source>
        <dbReference type="Proteomes" id="UP000824108"/>
    </source>
</evidence>
<evidence type="ECO:0000256" key="5">
    <source>
        <dbReference type="PIRSR" id="PIRSR001430-1"/>
    </source>
</evidence>
<comment type="caution">
    <text evidence="4">Lacks conserved residue(s) required for the propagation of feature annotation.</text>
</comment>
<reference evidence="9" key="2">
    <citation type="submission" date="2021-04" db="EMBL/GenBank/DDBJ databases">
        <authorList>
            <person name="Gilroy R."/>
        </authorList>
    </citation>
    <scope>NUCLEOTIDE SEQUENCE</scope>
    <source>
        <strain evidence="9">CHK118-2852</strain>
    </source>
</reference>
<dbReference type="HAMAP" id="MF_00171">
    <property type="entry name" value="TruA"/>
    <property type="match status" value="1"/>
</dbReference>